<keyword evidence="1" id="KW-1133">Transmembrane helix</keyword>
<protein>
    <submittedName>
        <fullName evidence="2">GGDEF domain-containing protein</fullName>
    </submittedName>
</protein>
<sequence length="84" mass="8837">MDGLRYLYLTNAAMLVVMGVGLLLVWRRHRGQTHVRAMGGSMLCAALLSAGYLLRAAAPAPYAMLGPALMLAGAVPNLLLLAVS</sequence>
<feature type="non-terminal residue" evidence="2">
    <location>
        <position position="84"/>
    </location>
</feature>
<feature type="transmembrane region" description="Helical" evidence="1">
    <location>
        <begin position="38"/>
        <end position="58"/>
    </location>
</feature>
<evidence type="ECO:0000313" key="3">
    <source>
        <dbReference type="Proteomes" id="UP000447355"/>
    </source>
</evidence>
<evidence type="ECO:0000313" key="2">
    <source>
        <dbReference type="EMBL" id="MYM98471.1"/>
    </source>
</evidence>
<organism evidence="2 3">
    <name type="scientific">Duganella vulcania</name>
    <dbReference type="NCBI Taxonomy" id="2692166"/>
    <lineage>
        <taxon>Bacteria</taxon>
        <taxon>Pseudomonadati</taxon>
        <taxon>Pseudomonadota</taxon>
        <taxon>Betaproteobacteria</taxon>
        <taxon>Burkholderiales</taxon>
        <taxon>Oxalobacteraceae</taxon>
        <taxon>Telluria group</taxon>
        <taxon>Duganella</taxon>
    </lineage>
</organism>
<evidence type="ECO:0000256" key="1">
    <source>
        <dbReference type="SAM" id="Phobius"/>
    </source>
</evidence>
<gene>
    <name evidence="2" type="ORF">GTP90_31965</name>
</gene>
<name>A0A845GWP1_9BURK</name>
<keyword evidence="1" id="KW-0812">Transmembrane</keyword>
<reference evidence="2" key="1">
    <citation type="submission" date="2019-12" db="EMBL/GenBank/DDBJ databases">
        <title>Novel species isolated from a subtropical stream in China.</title>
        <authorList>
            <person name="Lu H."/>
        </authorList>
    </citation>
    <scope>NUCLEOTIDE SEQUENCE [LARGE SCALE GENOMIC DNA]</scope>
    <source>
        <strain evidence="2">FT81W</strain>
    </source>
</reference>
<comment type="caution">
    <text evidence="2">The sequence shown here is derived from an EMBL/GenBank/DDBJ whole genome shotgun (WGS) entry which is preliminary data.</text>
</comment>
<dbReference type="EMBL" id="WWCX01000123">
    <property type="protein sequence ID" value="MYM98471.1"/>
    <property type="molecule type" value="Genomic_DNA"/>
</dbReference>
<dbReference type="AlphaFoldDB" id="A0A845GWP1"/>
<dbReference type="Proteomes" id="UP000447355">
    <property type="component" value="Unassembled WGS sequence"/>
</dbReference>
<proteinExistence type="predicted"/>
<feature type="transmembrane region" description="Helical" evidence="1">
    <location>
        <begin position="64"/>
        <end position="83"/>
    </location>
</feature>
<feature type="transmembrane region" description="Helical" evidence="1">
    <location>
        <begin position="6"/>
        <end position="26"/>
    </location>
</feature>
<accession>A0A845GWP1</accession>
<keyword evidence="1" id="KW-0472">Membrane</keyword>